<dbReference type="OMA" id="FPYPAAD"/>
<organism evidence="5">
    <name type="scientific">Dichomitus squalens</name>
    <dbReference type="NCBI Taxonomy" id="114155"/>
    <lineage>
        <taxon>Eukaryota</taxon>
        <taxon>Fungi</taxon>
        <taxon>Dikarya</taxon>
        <taxon>Basidiomycota</taxon>
        <taxon>Agaricomycotina</taxon>
        <taxon>Agaricomycetes</taxon>
        <taxon>Polyporales</taxon>
        <taxon>Polyporaceae</taxon>
        <taxon>Dichomitus</taxon>
    </lineage>
</organism>
<feature type="chain" id="PRO_5020356630" evidence="3">
    <location>
        <begin position="24"/>
        <end position="545"/>
    </location>
</feature>
<evidence type="ECO:0000256" key="1">
    <source>
        <dbReference type="ARBA" id="ARBA00010088"/>
    </source>
</evidence>
<comment type="similarity">
    <text evidence="1">Belongs to the peptidase S33 family.</text>
</comment>
<dbReference type="EMBL" id="ML143478">
    <property type="protein sequence ID" value="TBU24503.1"/>
    <property type="molecule type" value="Genomic_DNA"/>
</dbReference>
<evidence type="ECO:0000313" key="5">
    <source>
        <dbReference type="EMBL" id="TBU24503.1"/>
    </source>
</evidence>
<reference evidence="5" key="1">
    <citation type="submission" date="2019-01" db="EMBL/GenBank/DDBJ databases">
        <title>Draft genome sequences of three monokaryotic isolates of the white-rot basidiomycete fungus Dichomitus squalens.</title>
        <authorList>
            <consortium name="DOE Joint Genome Institute"/>
            <person name="Lopez S.C."/>
            <person name="Andreopoulos B."/>
            <person name="Pangilinan J."/>
            <person name="Lipzen A."/>
            <person name="Riley R."/>
            <person name="Ahrendt S."/>
            <person name="Ng V."/>
            <person name="Barry K."/>
            <person name="Daum C."/>
            <person name="Grigoriev I.V."/>
            <person name="Hilden K.S."/>
            <person name="Makela M.R."/>
            <person name="de Vries R.P."/>
        </authorList>
    </citation>
    <scope>NUCLEOTIDE SEQUENCE [LARGE SCALE GENOMIC DNA]</scope>
    <source>
        <strain evidence="5">OM18370.1</strain>
    </source>
</reference>
<feature type="signal peptide" evidence="3">
    <location>
        <begin position="1"/>
        <end position="23"/>
    </location>
</feature>
<gene>
    <name evidence="5" type="ORF">BD311DRAFT_868087</name>
</gene>
<evidence type="ECO:0000256" key="2">
    <source>
        <dbReference type="ARBA" id="ARBA00022801"/>
    </source>
</evidence>
<evidence type="ECO:0000259" key="4">
    <source>
        <dbReference type="Pfam" id="PF08386"/>
    </source>
</evidence>
<proteinExistence type="inferred from homology"/>
<keyword evidence="2 5" id="KW-0378">Hydrolase</keyword>
<protein>
    <submittedName>
        <fullName evidence="5">Alpha/beta-hydrolase</fullName>
    </submittedName>
</protein>
<dbReference type="InterPro" id="IPR013595">
    <property type="entry name" value="Pept_S33_TAP-like_C"/>
</dbReference>
<dbReference type="SUPFAM" id="SSF53474">
    <property type="entry name" value="alpha/beta-Hydrolases"/>
    <property type="match status" value="1"/>
</dbReference>
<feature type="domain" description="Peptidase S33 tripeptidyl aminopeptidase-like C-terminal" evidence="4">
    <location>
        <begin position="421"/>
        <end position="508"/>
    </location>
</feature>
<dbReference type="Proteomes" id="UP000292957">
    <property type="component" value="Unassembled WGS sequence"/>
</dbReference>
<dbReference type="InterPro" id="IPR051601">
    <property type="entry name" value="Serine_prot/Carboxylest_S33"/>
</dbReference>
<dbReference type="Gene3D" id="3.40.50.1820">
    <property type="entry name" value="alpha/beta hydrolase"/>
    <property type="match status" value="1"/>
</dbReference>
<evidence type="ECO:0000256" key="3">
    <source>
        <dbReference type="SAM" id="SignalP"/>
    </source>
</evidence>
<dbReference type="AlphaFoldDB" id="A0A4V6MVU0"/>
<dbReference type="Pfam" id="PF08386">
    <property type="entry name" value="Abhydrolase_4"/>
    <property type="match status" value="1"/>
</dbReference>
<dbReference type="PANTHER" id="PTHR43248:SF25">
    <property type="entry name" value="AB HYDROLASE-1 DOMAIN-CONTAINING PROTEIN-RELATED"/>
    <property type="match status" value="1"/>
</dbReference>
<sequence length="545" mass="58215">MLKAGWAAVAVFAFANSVLTAQAQTSRLSKWAPCPQFADLSCAYFDVPLDYHNTSAGNGQLLVVKAPATGERKGTIFLNPGGPGVSGLTSLSTDAEALMNRTGGAYDFVSWDPRGVGPYTYPGNVYCIPDDEYASFWNGTIESTGIHQIGNFTNQTDIQALYSQAPVLDQKWKELGDRCLSGPNATTLGYIGTAATVRDLVGLADAIVGPNSTINYWGLSYGTLVGAWFINMFPNRVGHVILDGVLDATRVATTQSYKLWRDQIGSAEDAYTAFTNACALAGPDNCKLATSANGTGQDVVDYVNQAITLAHDHPVANQLLILRATMYSSLYQPQQWADYGNDYLPQTIATIQNATAGGNTTALTRREQVFTQNSYTEPAVVCADSVDADPSVNTTVIFDDIVDIVRTVSPSFGAVGPVPWQRCSYWPVRAPERYQGPFNRTLANKVLLIGNAYDNATPFAEAAHLAAVLGDQAALVKQNGFGHTSIYQSSACVTDIITAYLNDGTLPSGTSSDSTVCAIDSSVELFSGVESVDVIVNGTDLSRRD</sequence>
<name>A0A4V6MVU0_9APHY</name>
<dbReference type="OrthoDB" id="425534at2759"/>
<dbReference type="PANTHER" id="PTHR43248">
    <property type="entry name" value="2-SUCCINYL-6-HYDROXY-2,4-CYCLOHEXADIENE-1-CARBOXYLATE SYNTHASE"/>
    <property type="match status" value="1"/>
</dbReference>
<dbReference type="InterPro" id="IPR029058">
    <property type="entry name" value="AB_hydrolase_fold"/>
</dbReference>
<keyword evidence="3" id="KW-0732">Signal</keyword>
<accession>A0A4V6MVU0</accession>
<dbReference type="GO" id="GO:0016787">
    <property type="term" value="F:hydrolase activity"/>
    <property type="evidence" value="ECO:0007669"/>
    <property type="project" value="UniProtKB-KW"/>
</dbReference>